<evidence type="ECO:0000256" key="11">
    <source>
        <dbReference type="RuleBase" id="RU004181"/>
    </source>
</evidence>
<reference evidence="13" key="1">
    <citation type="submission" date="2020-02" db="EMBL/GenBank/DDBJ databases">
        <authorList>
            <person name="Meier V. D."/>
        </authorList>
    </citation>
    <scope>NUCLEOTIDE SEQUENCE</scope>
    <source>
        <strain evidence="13">AVDCRST_MAG20</strain>
    </source>
</reference>
<dbReference type="PROSITE" id="PS00855">
    <property type="entry name" value="SPASE_II"/>
    <property type="match status" value="1"/>
</dbReference>
<keyword evidence="7 9" id="KW-1133">Transmembrane helix</keyword>
<evidence type="ECO:0000256" key="10">
    <source>
        <dbReference type="RuleBase" id="RU000594"/>
    </source>
</evidence>
<dbReference type="AlphaFoldDB" id="A0A6J4IFS6"/>
<proteinExistence type="inferred from homology"/>
<dbReference type="InterPro" id="IPR001872">
    <property type="entry name" value="Peptidase_A8"/>
</dbReference>
<keyword evidence="3 9" id="KW-0645">Protease</keyword>
<comment type="function">
    <text evidence="9 10">This protein specifically catalyzes the removal of signal peptides from prolipoproteins.</text>
</comment>
<evidence type="ECO:0000256" key="12">
    <source>
        <dbReference type="SAM" id="MobiDB-lite"/>
    </source>
</evidence>
<dbReference type="PRINTS" id="PR00781">
    <property type="entry name" value="LIPOSIGPTASE"/>
</dbReference>
<dbReference type="GO" id="GO:0004190">
    <property type="term" value="F:aspartic-type endopeptidase activity"/>
    <property type="evidence" value="ECO:0007669"/>
    <property type="project" value="UniProtKB-UniRule"/>
</dbReference>
<feature type="transmembrane region" description="Helical" evidence="9">
    <location>
        <begin position="143"/>
        <end position="164"/>
    </location>
</feature>
<comment type="subcellular location">
    <subcellularLocation>
        <location evidence="9">Cell membrane</location>
        <topology evidence="9">Multi-pass membrane protein</topology>
    </subcellularLocation>
</comment>
<dbReference type="HAMAP" id="MF_00161">
    <property type="entry name" value="LspA"/>
    <property type="match status" value="1"/>
</dbReference>
<name>A0A6J4IFS6_9ACTN</name>
<feature type="active site" evidence="9">
    <location>
        <position position="150"/>
    </location>
</feature>
<evidence type="ECO:0000256" key="2">
    <source>
        <dbReference type="ARBA" id="ARBA00022475"/>
    </source>
</evidence>
<evidence type="ECO:0000256" key="6">
    <source>
        <dbReference type="ARBA" id="ARBA00022801"/>
    </source>
</evidence>
<keyword evidence="13" id="KW-0449">Lipoprotein</keyword>
<keyword evidence="6 9" id="KW-0378">Hydrolase</keyword>
<feature type="region of interest" description="Disordered" evidence="12">
    <location>
        <begin position="169"/>
        <end position="225"/>
    </location>
</feature>
<keyword evidence="5 9" id="KW-0064">Aspartyl protease</keyword>
<keyword evidence="2 9" id="KW-1003">Cell membrane</keyword>
<keyword evidence="8 9" id="KW-0472">Membrane</keyword>
<dbReference type="NCBIfam" id="TIGR00077">
    <property type="entry name" value="lspA"/>
    <property type="match status" value="1"/>
</dbReference>
<dbReference type="EC" id="3.4.23.36" evidence="9"/>
<gene>
    <name evidence="9" type="primary">lspA</name>
    <name evidence="13" type="ORF">AVDCRST_MAG20-2049</name>
</gene>
<sequence>MDDAPAGPAAPTAAQAASRRRWSRLAVVAAVVVAADQLAKTWALRVLADRTIDLVGSLRLRLVFNTGSAFSIGSGLGPVLVVVGVVIVAVLLRASRDLDGAPALGGLGLVLGGAVGNLLDRIVRGGDGLFNGAVVDFVDLQWWPVFNVADMAICAGVAVLAVTLGRAGSGEDAGGERGEAARPGRSSVGGGGSAEPPGSAVGGAGPSAVGGGGGAERPGADAGER</sequence>
<evidence type="ECO:0000256" key="8">
    <source>
        <dbReference type="ARBA" id="ARBA00023136"/>
    </source>
</evidence>
<dbReference type="PANTHER" id="PTHR33695">
    <property type="entry name" value="LIPOPROTEIN SIGNAL PEPTIDASE"/>
    <property type="match status" value="1"/>
</dbReference>
<dbReference type="GO" id="GO:0006508">
    <property type="term" value="P:proteolysis"/>
    <property type="evidence" value="ECO:0007669"/>
    <property type="project" value="UniProtKB-KW"/>
</dbReference>
<evidence type="ECO:0000313" key="13">
    <source>
        <dbReference type="EMBL" id="CAA9249132.1"/>
    </source>
</evidence>
<dbReference type="GO" id="GO:0005886">
    <property type="term" value="C:plasma membrane"/>
    <property type="evidence" value="ECO:0007669"/>
    <property type="project" value="UniProtKB-SubCell"/>
</dbReference>
<feature type="transmembrane region" description="Helical" evidence="9">
    <location>
        <begin position="104"/>
        <end position="123"/>
    </location>
</feature>
<protein>
    <recommendedName>
        <fullName evidence="9">Lipoprotein signal peptidase</fullName>
        <ecNumber evidence="9">3.4.23.36</ecNumber>
    </recommendedName>
    <alternativeName>
        <fullName evidence="9">Prolipoprotein signal peptidase</fullName>
    </alternativeName>
    <alternativeName>
        <fullName evidence="9">Signal peptidase II</fullName>
        <shortName evidence="9">SPase II</shortName>
    </alternativeName>
</protein>
<feature type="transmembrane region" description="Helical" evidence="9">
    <location>
        <begin position="68"/>
        <end position="92"/>
    </location>
</feature>
<dbReference type="PANTHER" id="PTHR33695:SF1">
    <property type="entry name" value="LIPOPROTEIN SIGNAL PEPTIDASE"/>
    <property type="match status" value="1"/>
</dbReference>
<organism evidence="13">
    <name type="scientific">uncultured Acidimicrobiales bacterium</name>
    <dbReference type="NCBI Taxonomy" id="310071"/>
    <lineage>
        <taxon>Bacteria</taxon>
        <taxon>Bacillati</taxon>
        <taxon>Actinomycetota</taxon>
        <taxon>Acidimicrobiia</taxon>
        <taxon>Acidimicrobiales</taxon>
        <taxon>environmental samples</taxon>
    </lineage>
</organism>
<evidence type="ECO:0000256" key="5">
    <source>
        <dbReference type="ARBA" id="ARBA00022750"/>
    </source>
</evidence>
<comment type="caution">
    <text evidence="9">Lacks conserved residue(s) required for the propagation of feature annotation.</text>
</comment>
<evidence type="ECO:0000256" key="4">
    <source>
        <dbReference type="ARBA" id="ARBA00022692"/>
    </source>
</evidence>
<comment type="catalytic activity">
    <reaction evidence="9 10">
        <text>Release of signal peptides from bacterial membrane prolipoproteins. Hydrolyzes -Xaa-Yaa-Zaa-|-(S,diacylglyceryl)Cys-, in which Xaa is hydrophobic (preferably Leu), and Yaa (Ala or Ser) and Zaa (Gly or Ala) have small, neutral side chains.</text>
        <dbReference type="EC" id="3.4.23.36"/>
    </reaction>
</comment>
<evidence type="ECO:0000256" key="9">
    <source>
        <dbReference type="HAMAP-Rule" id="MF_00161"/>
    </source>
</evidence>
<feature type="compositionally biased region" description="Gly residues" evidence="12">
    <location>
        <begin position="200"/>
        <end position="216"/>
    </location>
</feature>
<dbReference type="UniPathway" id="UPA00665"/>
<dbReference type="Pfam" id="PF01252">
    <property type="entry name" value="Peptidase_A8"/>
    <property type="match status" value="1"/>
</dbReference>
<comment type="pathway">
    <text evidence="9">Protein modification; lipoprotein biosynthesis (signal peptide cleavage).</text>
</comment>
<evidence type="ECO:0000256" key="3">
    <source>
        <dbReference type="ARBA" id="ARBA00022670"/>
    </source>
</evidence>
<keyword evidence="4 9" id="KW-0812">Transmembrane</keyword>
<feature type="active site" evidence="9">
    <location>
        <position position="136"/>
    </location>
</feature>
<dbReference type="EMBL" id="CADCSY010000093">
    <property type="protein sequence ID" value="CAA9249132.1"/>
    <property type="molecule type" value="Genomic_DNA"/>
</dbReference>
<evidence type="ECO:0000256" key="1">
    <source>
        <dbReference type="ARBA" id="ARBA00006139"/>
    </source>
</evidence>
<comment type="similarity">
    <text evidence="1 9 11">Belongs to the peptidase A8 family.</text>
</comment>
<evidence type="ECO:0000256" key="7">
    <source>
        <dbReference type="ARBA" id="ARBA00022989"/>
    </source>
</evidence>
<accession>A0A6J4IFS6</accession>